<dbReference type="InterPro" id="IPR011990">
    <property type="entry name" value="TPR-like_helical_dom_sf"/>
</dbReference>
<dbReference type="Gene3D" id="2.60.120.620">
    <property type="entry name" value="q2cbj1_9rhob like domain"/>
    <property type="match status" value="1"/>
</dbReference>
<dbReference type="InterPro" id="IPR044862">
    <property type="entry name" value="Pro_4_hyd_alph_FE2OG_OXY"/>
</dbReference>
<dbReference type="GeneID" id="108045783"/>
<name>A0ABM5J6I1_DRORH</name>
<evidence type="ECO:0000313" key="8">
    <source>
        <dbReference type="EnsemblMetazoa" id="XP_044314431.1"/>
    </source>
</evidence>
<dbReference type="EnsemblMetazoa" id="XM_044458496.1">
    <property type="protein sequence ID" value="XP_044314431.1"/>
    <property type="gene ID" value="LOC108045783"/>
</dbReference>
<sequence length="490" mass="56360">MKLISYEHYLLNILQDFTDQLQDKVNTIENYLQMMEYEEDDQLPTNPIEYFRLIRRLHLDYLNWVWYLEQQPWEGLVSNINAIAPEMPSTTDIEEATSGLKLIQRVYSLPTHEMVEGIFQGIHHNTSLNPMECYTIANDLFKEKDFVFALEWLSVGAQMYMADKDNEDLYTQLGVPLVNFIELFVQIQDALGERSLAMTELETAMETWPDQASLGRAHSRLKMSIRIGEESKISKEVPLGVYEYCCTLECRPNLRLFCQYNTTASSFLRLAPLKMELLSLDPYVVLYHDVVSEKDIASIKMLAQNNLTRAQTFNPNRTLAIDPFRTTKGRWINEMEGVMHRMSQLTEDMTNLDLNGSELFQVMNYGIGGFYGTHYDFLGTPNHSKWDFSDRMVTSMIYLSDVPLGGATIFPELELSVFPKKGSALIWYNLNHKGEGDTRTAHSACPTIVGSRWGNKIFHISPSSIYLVLFHSHDQVDKRASANVQKTMPN</sequence>
<comment type="cofactor">
    <cofactor evidence="1">
        <name>L-ascorbate</name>
        <dbReference type="ChEBI" id="CHEBI:38290"/>
    </cofactor>
</comment>
<dbReference type="Proteomes" id="UP001652680">
    <property type="component" value="Unassembled WGS sequence"/>
</dbReference>
<evidence type="ECO:0000256" key="2">
    <source>
        <dbReference type="ARBA" id="ARBA00022723"/>
    </source>
</evidence>
<dbReference type="PANTHER" id="PTHR10869:SF244">
    <property type="entry name" value="PROLYL 4-HYDROXYLASE SUBUNIT ALPHA-2"/>
    <property type="match status" value="1"/>
</dbReference>
<keyword evidence="4" id="KW-0223">Dioxygenase</keyword>
<evidence type="ECO:0000256" key="5">
    <source>
        <dbReference type="ARBA" id="ARBA00023002"/>
    </source>
</evidence>
<protein>
    <recommendedName>
        <fullName evidence="7">Prolyl 4-hydroxylase alpha subunit domain-containing protein</fullName>
    </recommendedName>
</protein>
<reference evidence="8" key="2">
    <citation type="submission" date="2025-05" db="UniProtKB">
        <authorList>
            <consortium name="EnsemblMetazoa"/>
        </authorList>
    </citation>
    <scope>IDENTIFICATION</scope>
</reference>
<keyword evidence="5" id="KW-0560">Oxidoreductase</keyword>
<reference evidence="9" key="1">
    <citation type="journal article" date="2021" name="Elife">
        <title>Highly contiguous assemblies of 101 drosophilid genomes.</title>
        <authorList>
            <person name="Kim B.Y."/>
            <person name="Wang J.R."/>
            <person name="Miller D.E."/>
            <person name="Barmina O."/>
            <person name="Delaney E."/>
            <person name="Thompson A."/>
            <person name="Comeault A.A."/>
            <person name="Peede D."/>
            <person name="D'Agostino E.R."/>
            <person name="Pelaez J."/>
            <person name="Aguilar J.M."/>
            <person name="Haji D."/>
            <person name="Matsunaga T."/>
            <person name="Armstrong E.E."/>
            <person name="Zych M."/>
            <person name="Ogawa Y."/>
            <person name="Stamenkovic-Radak M."/>
            <person name="Jelic M."/>
            <person name="Veselinovic M.S."/>
            <person name="Tanaskovic M."/>
            <person name="Eric P."/>
            <person name="Gao J.J."/>
            <person name="Katoh T.K."/>
            <person name="Toda M.J."/>
            <person name="Watabe H."/>
            <person name="Watada M."/>
            <person name="Davis J.S."/>
            <person name="Moyle L.C."/>
            <person name="Manoli G."/>
            <person name="Bertolini E."/>
            <person name="Kostal V."/>
            <person name="Hawley R.S."/>
            <person name="Takahashi A."/>
            <person name="Jones C.D."/>
            <person name="Price D.K."/>
            <person name="Whiteman N."/>
            <person name="Kopp A."/>
            <person name="Matute D.R."/>
            <person name="Petrov D.A."/>
        </authorList>
    </citation>
    <scope>NUCLEOTIDE SEQUENCE [LARGE SCALE GENOMIC DNA]</scope>
</reference>
<organism evidence="8 9">
    <name type="scientific">Drosophila rhopaloa</name>
    <name type="common">Fruit fly</name>
    <dbReference type="NCBI Taxonomy" id="1041015"/>
    <lineage>
        <taxon>Eukaryota</taxon>
        <taxon>Metazoa</taxon>
        <taxon>Ecdysozoa</taxon>
        <taxon>Arthropoda</taxon>
        <taxon>Hexapoda</taxon>
        <taxon>Insecta</taxon>
        <taxon>Pterygota</taxon>
        <taxon>Neoptera</taxon>
        <taxon>Endopterygota</taxon>
        <taxon>Diptera</taxon>
        <taxon>Brachycera</taxon>
        <taxon>Muscomorpha</taxon>
        <taxon>Ephydroidea</taxon>
        <taxon>Drosophilidae</taxon>
        <taxon>Drosophila</taxon>
        <taxon>Sophophora</taxon>
    </lineage>
</organism>
<evidence type="ECO:0000256" key="6">
    <source>
        <dbReference type="ARBA" id="ARBA00023004"/>
    </source>
</evidence>
<evidence type="ECO:0000256" key="1">
    <source>
        <dbReference type="ARBA" id="ARBA00001961"/>
    </source>
</evidence>
<proteinExistence type="predicted"/>
<dbReference type="SMART" id="SM00702">
    <property type="entry name" value="P4Hc"/>
    <property type="match status" value="1"/>
</dbReference>
<keyword evidence="2" id="KW-0479">Metal-binding</keyword>
<dbReference type="InterPro" id="IPR013547">
    <property type="entry name" value="P4H_N"/>
</dbReference>
<dbReference type="InterPro" id="IPR006620">
    <property type="entry name" value="Pro_4_hyd_alph"/>
</dbReference>
<keyword evidence="3" id="KW-0847">Vitamin C</keyword>
<dbReference type="RefSeq" id="XP_044314431.1">
    <property type="nucleotide sequence ID" value="XM_044458496.1"/>
</dbReference>
<dbReference type="PANTHER" id="PTHR10869">
    <property type="entry name" value="PROLYL 4-HYDROXYLASE ALPHA SUBUNIT"/>
    <property type="match status" value="1"/>
</dbReference>
<evidence type="ECO:0000256" key="3">
    <source>
        <dbReference type="ARBA" id="ARBA00022896"/>
    </source>
</evidence>
<dbReference type="Pfam" id="PF13640">
    <property type="entry name" value="2OG-FeII_Oxy_3"/>
    <property type="match status" value="1"/>
</dbReference>
<dbReference type="Pfam" id="PF08336">
    <property type="entry name" value="P4Ha_N"/>
    <property type="match status" value="1"/>
</dbReference>
<dbReference type="Gene3D" id="6.10.140.1460">
    <property type="match status" value="1"/>
</dbReference>
<keyword evidence="6" id="KW-0408">Iron</keyword>
<keyword evidence="9" id="KW-1185">Reference proteome</keyword>
<feature type="domain" description="Prolyl 4-hydroxylase alpha subunit" evidence="7">
    <location>
        <begin position="282"/>
        <end position="460"/>
    </location>
</feature>
<evidence type="ECO:0000259" key="7">
    <source>
        <dbReference type="SMART" id="SM00702"/>
    </source>
</evidence>
<evidence type="ECO:0000256" key="4">
    <source>
        <dbReference type="ARBA" id="ARBA00022964"/>
    </source>
</evidence>
<dbReference type="Gene3D" id="1.25.40.10">
    <property type="entry name" value="Tetratricopeptide repeat domain"/>
    <property type="match status" value="1"/>
</dbReference>
<evidence type="ECO:0000313" key="9">
    <source>
        <dbReference type="Proteomes" id="UP001652680"/>
    </source>
</evidence>
<accession>A0ABM5J6I1</accession>
<dbReference type="InterPro" id="IPR045054">
    <property type="entry name" value="P4HA-like"/>
</dbReference>